<proteinExistence type="predicted"/>
<organism evidence="1 2">
    <name type="scientific">Pseudoalteromonas neustonica</name>
    <dbReference type="NCBI Taxonomy" id="1840331"/>
    <lineage>
        <taxon>Bacteria</taxon>
        <taxon>Pseudomonadati</taxon>
        <taxon>Pseudomonadota</taxon>
        <taxon>Gammaproteobacteria</taxon>
        <taxon>Alteromonadales</taxon>
        <taxon>Pseudoalteromonadaceae</taxon>
        <taxon>Pseudoalteromonas</taxon>
    </lineage>
</organism>
<reference evidence="1 2" key="1">
    <citation type="submission" date="2024-03" db="EMBL/GenBank/DDBJ databases">
        <title>Community enrichment and isolation of bacterial strains for fucoidan degradation.</title>
        <authorList>
            <person name="Sichert A."/>
        </authorList>
    </citation>
    <scope>NUCLEOTIDE SEQUENCE [LARGE SCALE GENOMIC DNA]</scope>
    <source>
        <strain evidence="1 2">AS81</strain>
    </source>
</reference>
<dbReference type="EMBL" id="JBBMQU010000006">
    <property type="protein sequence ID" value="MEM5550081.1"/>
    <property type="molecule type" value="Genomic_DNA"/>
</dbReference>
<accession>A0ABU9TZ62</accession>
<sequence>MENYSNDIMSKNHINELCTKHIASFYTIGKQLTIERTGTENEKLVMYRFIDRCIEWSNNDHPIQADLYLIKPNA</sequence>
<keyword evidence="2" id="KW-1185">Reference proteome</keyword>
<dbReference type="RefSeq" id="WP_342883405.1">
    <property type="nucleotide sequence ID" value="NZ_JBBMQU010000006.1"/>
</dbReference>
<evidence type="ECO:0000313" key="2">
    <source>
        <dbReference type="Proteomes" id="UP001388366"/>
    </source>
</evidence>
<gene>
    <name evidence="1" type="ORF">WNY63_04980</name>
</gene>
<dbReference type="Proteomes" id="UP001388366">
    <property type="component" value="Unassembled WGS sequence"/>
</dbReference>
<comment type="caution">
    <text evidence="1">The sequence shown here is derived from an EMBL/GenBank/DDBJ whole genome shotgun (WGS) entry which is preliminary data.</text>
</comment>
<name>A0ABU9TZ62_9GAMM</name>
<protein>
    <submittedName>
        <fullName evidence="1">Uncharacterized protein</fullName>
    </submittedName>
</protein>
<evidence type="ECO:0000313" key="1">
    <source>
        <dbReference type="EMBL" id="MEM5550081.1"/>
    </source>
</evidence>